<dbReference type="AlphaFoldDB" id="A0A383WE53"/>
<gene>
    <name evidence="1" type="ORF">BQ4739_LOCUS12157</name>
    <name evidence="2" type="ORF">BQ4739_LOCUS16255</name>
</gene>
<proteinExistence type="predicted"/>
<dbReference type="EMBL" id="FNXT01001245">
    <property type="protein sequence ID" value="SZX75885.1"/>
    <property type="molecule type" value="Genomic_DNA"/>
</dbReference>
<reference evidence="2 3" key="1">
    <citation type="submission" date="2016-10" db="EMBL/GenBank/DDBJ databases">
        <authorList>
            <person name="Cai Z."/>
        </authorList>
    </citation>
    <scope>NUCLEOTIDE SEQUENCE [LARGE SCALE GENOMIC DNA]</scope>
</reference>
<dbReference type="InterPro" id="IPR029159">
    <property type="entry name" value="CA109-like"/>
</dbReference>
<keyword evidence="3" id="KW-1185">Reference proteome</keyword>
<evidence type="ECO:0000313" key="3">
    <source>
        <dbReference type="Proteomes" id="UP000256970"/>
    </source>
</evidence>
<dbReference type="PANTHER" id="PTHR37904">
    <property type="entry name" value="OS10G0566900 PROTEIN"/>
    <property type="match status" value="1"/>
</dbReference>
<dbReference type="Proteomes" id="UP000256970">
    <property type="component" value="Unassembled WGS sequence"/>
</dbReference>
<evidence type="ECO:0000313" key="2">
    <source>
        <dbReference type="EMBL" id="SZX75885.1"/>
    </source>
</evidence>
<sequence length="197" mass="21056">MSAGAAAAAVPQIAKAANLWTEWNDTHGACCQALSSAVNILERLEVLSDDQVFADFCQLPEVQQHVLAKQAASFNKALALLHSHHDSLKGIVRELERLHIEAGRSLGAAANLEAAATPVGPQPTVVERVEALQDMWLMCKNELLLKIAAASLVTLDLSPADSAALMACYRRQPNVQPVKANIVLALLKETAPAPSQR</sequence>
<protein>
    <submittedName>
        <fullName evidence="2">Uncharacterized protein</fullName>
    </submittedName>
</protein>
<dbReference type="EMBL" id="FNXT01001099">
    <property type="protein sequence ID" value="SZX72062.1"/>
    <property type="molecule type" value="Genomic_DNA"/>
</dbReference>
<dbReference type="STRING" id="3088.A0A383WE53"/>
<organism evidence="2 3">
    <name type="scientific">Tetradesmus obliquus</name>
    <name type="common">Green alga</name>
    <name type="synonym">Acutodesmus obliquus</name>
    <dbReference type="NCBI Taxonomy" id="3088"/>
    <lineage>
        <taxon>Eukaryota</taxon>
        <taxon>Viridiplantae</taxon>
        <taxon>Chlorophyta</taxon>
        <taxon>core chlorophytes</taxon>
        <taxon>Chlorophyceae</taxon>
        <taxon>CS clade</taxon>
        <taxon>Sphaeropleales</taxon>
        <taxon>Scenedesmaceae</taxon>
        <taxon>Tetradesmus</taxon>
    </lineage>
</organism>
<accession>A0A383WE53</accession>
<name>A0A383WE53_TETOB</name>
<evidence type="ECO:0000313" key="1">
    <source>
        <dbReference type="EMBL" id="SZX72062.1"/>
    </source>
</evidence>
<dbReference type="PANTHER" id="PTHR37904:SF2">
    <property type="entry name" value="OS10G0566900 PROTEIN"/>
    <property type="match status" value="1"/>
</dbReference>
<dbReference type="Pfam" id="PF15011">
    <property type="entry name" value="CA109-like"/>
    <property type="match status" value="1"/>
</dbReference>
<dbReference type="InterPro" id="IPR038985">
    <property type="entry name" value="OPRN-like"/>
</dbReference>